<dbReference type="PATRIC" id="fig|1286094.4.peg.5571"/>
<keyword evidence="3" id="KW-1185">Reference proteome</keyword>
<comment type="caution">
    <text evidence="2">The sequence shown here is derived from an EMBL/GenBank/DDBJ whole genome shotgun (WGS) entry which is preliminary data.</text>
</comment>
<sequence length="62" mass="6941">MVVDHHEPHTHSATPQSPPRNSPRELPNDPPTDRGPRPSISRKLHACSTLRCPYRPEAARNA</sequence>
<proteinExistence type="predicted"/>
<evidence type="ECO:0000313" key="3">
    <source>
        <dbReference type="Proteomes" id="UP000014629"/>
    </source>
</evidence>
<reference evidence="2 3" key="1">
    <citation type="submission" date="2013-02" db="EMBL/GenBank/DDBJ databases">
        <title>Draft Genome Sequence of Streptomyces aurantiacus, Which Produces Setomimycin.</title>
        <authorList>
            <person name="Gruening B.A."/>
            <person name="Praeg A."/>
            <person name="Erxleben A."/>
            <person name="Guenther S."/>
            <person name="Mueller M."/>
        </authorList>
    </citation>
    <scope>NUCLEOTIDE SEQUENCE [LARGE SCALE GENOMIC DNA]</scope>
    <source>
        <strain evidence="2 3">JA 4570</strain>
    </source>
</reference>
<dbReference type="EMBL" id="AOPZ01000318">
    <property type="protein sequence ID" value="EPH41295.1"/>
    <property type="molecule type" value="Genomic_DNA"/>
</dbReference>
<dbReference type="Proteomes" id="UP000014629">
    <property type="component" value="Unassembled WGS sequence"/>
</dbReference>
<accession>S3ZS86</accession>
<evidence type="ECO:0000256" key="1">
    <source>
        <dbReference type="SAM" id="MobiDB-lite"/>
    </source>
</evidence>
<dbReference type="AlphaFoldDB" id="S3ZS86"/>
<gene>
    <name evidence="2" type="ORF">STRAU_5643</name>
</gene>
<organism evidence="2 3">
    <name type="scientific">Streptomyces aurantiacus JA 4570</name>
    <dbReference type="NCBI Taxonomy" id="1286094"/>
    <lineage>
        <taxon>Bacteria</taxon>
        <taxon>Bacillati</taxon>
        <taxon>Actinomycetota</taxon>
        <taxon>Actinomycetes</taxon>
        <taxon>Kitasatosporales</taxon>
        <taxon>Streptomycetaceae</taxon>
        <taxon>Streptomyces</taxon>
        <taxon>Streptomyces aurantiacus group</taxon>
    </lineage>
</organism>
<feature type="compositionally biased region" description="Basic and acidic residues" evidence="1">
    <location>
        <begin position="1"/>
        <end position="10"/>
    </location>
</feature>
<protein>
    <submittedName>
        <fullName evidence="2">Uncharacterized protein</fullName>
    </submittedName>
</protein>
<evidence type="ECO:0000313" key="2">
    <source>
        <dbReference type="EMBL" id="EPH41295.1"/>
    </source>
</evidence>
<feature type="region of interest" description="Disordered" evidence="1">
    <location>
        <begin position="1"/>
        <end position="44"/>
    </location>
</feature>
<feature type="compositionally biased region" description="Basic and acidic residues" evidence="1">
    <location>
        <begin position="22"/>
        <end position="36"/>
    </location>
</feature>
<name>S3ZS86_9ACTN</name>